<keyword evidence="1" id="KW-1133">Transmembrane helix</keyword>
<evidence type="ECO:0000256" key="1">
    <source>
        <dbReference type="SAM" id="Phobius"/>
    </source>
</evidence>
<dbReference type="AlphaFoldDB" id="A0A6J6UJC6"/>
<evidence type="ECO:0000313" key="2">
    <source>
        <dbReference type="EMBL" id="CAB4759345.1"/>
    </source>
</evidence>
<keyword evidence="1" id="KW-0812">Transmembrane</keyword>
<sequence>MPTFFLGPAFLNVPLGSGALLAGAFLANFFGPEAFLKAGRLPSYFSVRSTCSESARQVEVAGLESDL</sequence>
<gene>
    <name evidence="2" type="ORF">UFOPK2852_00692</name>
</gene>
<proteinExistence type="predicted"/>
<organism evidence="2">
    <name type="scientific">freshwater metagenome</name>
    <dbReference type="NCBI Taxonomy" id="449393"/>
    <lineage>
        <taxon>unclassified sequences</taxon>
        <taxon>metagenomes</taxon>
        <taxon>ecological metagenomes</taxon>
    </lineage>
</organism>
<name>A0A6J6UJC6_9ZZZZ</name>
<accession>A0A6J6UJC6</accession>
<feature type="transmembrane region" description="Helical" evidence="1">
    <location>
        <begin position="6"/>
        <end position="30"/>
    </location>
</feature>
<keyword evidence="1" id="KW-0472">Membrane</keyword>
<reference evidence="2" key="1">
    <citation type="submission" date="2020-05" db="EMBL/GenBank/DDBJ databases">
        <authorList>
            <person name="Chiriac C."/>
            <person name="Salcher M."/>
            <person name="Ghai R."/>
            <person name="Kavagutti S V."/>
        </authorList>
    </citation>
    <scope>NUCLEOTIDE SEQUENCE</scope>
</reference>
<protein>
    <submittedName>
        <fullName evidence="2">Unannotated protein</fullName>
    </submittedName>
</protein>
<dbReference type="EMBL" id="CAEZZJ010000075">
    <property type="protein sequence ID" value="CAB4759345.1"/>
    <property type="molecule type" value="Genomic_DNA"/>
</dbReference>